<dbReference type="InterPro" id="IPR008965">
    <property type="entry name" value="CBM2/CBM3_carb-bd_dom_sf"/>
</dbReference>
<feature type="domain" description="CBM2" evidence="3">
    <location>
        <begin position="154"/>
        <end position="257"/>
    </location>
</feature>
<protein>
    <recommendedName>
        <fullName evidence="3">CBM2 domain-containing protein</fullName>
    </recommendedName>
</protein>
<keyword evidence="2" id="KW-0732">Signal</keyword>
<dbReference type="InterPro" id="IPR001919">
    <property type="entry name" value="CBD2"/>
</dbReference>
<accession>A0ABP4XY41</accession>
<dbReference type="InterPro" id="IPR012291">
    <property type="entry name" value="CBM2_carb-bd_dom_sf"/>
</dbReference>
<feature type="region of interest" description="Disordered" evidence="1">
    <location>
        <begin position="29"/>
        <end position="54"/>
    </location>
</feature>
<dbReference type="Gene3D" id="2.60.40.290">
    <property type="match status" value="1"/>
</dbReference>
<dbReference type="SMART" id="SM00637">
    <property type="entry name" value="CBD_II"/>
    <property type="match status" value="1"/>
</dbReference>
<dbReference type="RefSeq" id="WP_344128628.1">
    <property type="nucleotide sequence ID" value="NZ_BAAALT010000051.1"/>
</dbReference>
<evidence type="ECO:0000256" key="2">
    <source>
        <dbReference type="SAM" id="SignalP"/>
    </source>
</evidence>
<feature type="compositionally biased region" description="Low complexity" evidence="1">
    <location>
        <begin position="43"/>
        <end position="54"/>
    </location>
</feature>
<proteinExistence type="predicted"/>
<dbReference type="Proteomes" id="UP001500218">
    <property type="component" value="Unassembled WGS sequence"/>
</dbReference>
<name>A0ABP4XY41_9ACTN</name>
<dbReference type="EMBL" id="BAAALT010000051">
    <property type="protein sequence ID" value="GAA1798137.1"/>
    <property type="molecule type" value="Genomic_DNA"/>
</dbReference>
<evidence type="ECO:0000256" key="1">
    <source>
        <dbReference type="SAM" id="MobiDB-lite"/>
    </source>
</evidence>
<evidence type="ECO:0000313" key="5">
    <source>
        <dbReference type="Proteomes" id="UP001500218"/>
    </source>
</evidence>
<dbReference type="PROSITE" id="PS51173">
    <property type="entry name" value="CBM2"/>
    <property type="match status" value="1"/>
</dbReference>
<organism evidence="4 5">
    <name type="scientific">Luedemannella flava</name>
    <dbReference type="NCBI Taxonomy" id="349316"/>
    <lineage>
        <taxon>Bacteria</taxon>
        <taxon>Bacillati</taxon>
        <taxon>Actinomycetota</taxon>
        <taxon>Actinomycetes</taxon>
        <taxon>Micromonosporales</taxon>
        <taxon>Micromonosporaceae</taxon>
        <taxon>Luedemannella</taxon>
    </lineage>
</organism>
<keyword evidence="5" id="KW-1185">Reference proteome</keyword>
<evidence type="ECO:0000259" key="3">
    <source>
        <dbReference type="PROSITE" id="PS51173"/>
    </source>
</evidence>
<sequence>MRRRWAARGIAVMAGLVLVLGAGATAQAADPTATPIPSPPVTDAPATTPVTSRPVSTTCALPPVSGSVTGATATTLTFSVSVSLACGFHPASVALFGSFQDAQMGQNQRGGATAYTAAEAAALTVTGLTPATLYWYRFSGGGSSFSSLVMGPVYTQAKPQCTATYQLDGSWEGGFVARISVRNVSGSPTTGWRVGWNWPGGQSITSAWSATVSSGAASVAATNADYNGALTVDGNTAFGFLGQGAAPTALTLTCSVTA</sequence>
<feature type="signal peptide" evidence="2">
    <location>
        <begin position="1"/>
        <end position="28"/>
    </location>
</feature>
<gene>
    <name evidence="4" type="ORF">GCM10009682_19750</name>
</gene>
<reference evidence="5" key="1">
    <citation type="journal article" date="2019" name="Int. J. Syst. Evol. Microbiol.">
        <title>The Global Catalogue of Microorganisms (GCM) 10K type strain sequencing project: providing services to taxonomists for standard genome sequencing and annotation.</title>
        <authorList>
            <consortium name="The Broad Institute Genomics Platform"/>
            <consortium name="The Broad Institute Genome Sequencing Center for Infectious Disease"/>
            <person name="Wu L."/>
            <person name="Ma J."/>
        </authorList>
    </citation>
    <scope>NUCLEOTIDE SEQUENCE [LARGE SCALE GENOMIC DNA]</scope>
    <source>
        <strain evidence="5">JCM 13250</strain>
    </source>
</reference>
<dbReference type="Pfam" id="PF00553">
    <property type="entry name" value="CBM_2"/>
    <property type="match status" value="1"/>
</dbReference>
<dbReference type="SUPFAM" id="SSF49384">
    <property type="entry name" value="Carbohydrate-binding domain"/>
    <property type="match status" value="1"/>
</dbReference>
<feature type="chain" id="PRO_5047240094" description="CBM2 domain-containing protein" evidence="2">
    <location>
        <begin position="29"/>
        <end position="258"/>
    </location>
</feature>
<evidence type="ECO:0000313" key="4">
    <source>
        <dbReference type="EMBL" id="GAA1798137.1"/>
    </source>
</evidence>
<comment type="caution">
    <text evidence="4">The sequence shown here is derived from an EMBL/GenBank/DDBJ whole genome shotgun (WGS) entry which is preliminary data.</text>
</comment>